<feature type="region of interest" description="Disordered" evidence="1">
    <location>
        <begin position="1"/>
        <end position="28"/>
    </location>
</feature>
<evidence type="ECO:0000256" key="1">
    <source>
        <dbReference type="SAM" id="MobiDB-lite"/>
    </source>
</evidence>
<dbReference type="GO" id="GO:0003677">
    <property type="term" value="F:DNA binding"/>
    <property type="evidence" value="ECO:0007669"/>
    <property type="project" value="UniProtKB-KW"/>
</dbReference>
<name>A0A7V6P885_9HYPH</name>
<dbReference type="AlphaFoldDB" id="A0A7V6P885"/>
<dbReference type="EMBL" id="DUMN01000035">
    <property type="protein sequence ID" value="HHV66242.1"/>
    <property type="molecule type" value="Genomic_DNA"/>
</dbReference>
<feature type="non-terminal residue" evidence="2">
    <location>
        <position position="1"/>
    </location>
</feature>
<evidence type="ECO:0000313" key="2">
    <source>
        <dbReference type="EMBL" id="HHV66242.1"/>
    </source>
</evidence>
<dbReference type="Proteomes" id="UP000551563">
    <property type="component" value="Unassembled WGS sequence"/>
</dbReference>
<keyword evidence="2" id="KW-0238">DNA-binding</keyword>
<feature type="compositionally biased region" description="Gly residues" evidence="1">
    <location>
        <begin position="1"/>
        <end position="18"/>
    </location>
</feature>
<accession>A0A7V6P885</accession>
<organism evidence="2 3">
    <name type="scientific">Brucella intermedia</name>
    <dbReference type="NCBI Taxonomy" id="94625"/>
    <lineage>
        <taxon>Bacteria</taxon>
        <taxon>Pseudomonadati</taxon>
        <taxon>Pseudomonadota</taxon>
        <taxon>Alphaproteobacteria</taxon>
        <taxon>Hyphomicrobiales</taxon>
        <taxon>Brucellaceae</taxon>
        <taxon>Brucella/Ochrobactrum group</taxon>
        <taxon>Brucella</taxon>
    </lineage>
</organism>
<evidence type="ECO:0000313" key="3">
    <source>
        <dbReference type="Proteomes" id="UP000551563"/>
    </source>
</evidence>
<protein>
    <submittedName>
        <fullName evidence="2">Single-stranded DNA-binding protein</fullName>
    </submittedName>
</protein>
<sequence length="28" mass="2662">GDFGSSGPSSGGGSGGGFSRDLDDEIPF</sequence>
<gene>
    <name evidence="2" type="ORF">GXX48_01145</name>
</gene>
<reference evidence="2 3" key="1">
    <citation type="journal article" date="2020" name="Biotechnol. Biofuels">
        <title>New insights from the biogas microbiome by comprehensive genome-resolved metagenomics of nearly 1600 species originating from multiple anaerobic digesters.</title>
        <authorList>
            <person name="Campanaro S."/>
            <person name="Treu L."/>
            <person name="Rodriguez-R L.M."/>
            <person name="Kovalovszki A."/>
            <person name="Ziels R.M."/>
            <person name="Maus I."/>
            <person name="Zhu X."/>
            <person name="Kougias P.G."/>
            <person name="Basile A."/>
            <person name="Luo G."/>
            <person name="Schluter A."/>
            <person name="Konstantinidis K.T."/>
            <person name="Angelidaki I."/>
        </authorList>
    </citation>
    <scope>NUCLEOTIDE SEQUENCE [LARGE SCALE GENOMIC DNA]</scope>
    <source>
        <strain evidence="2">AS04akNAM_66</strain>
    </source>
</reference>
<comment type="caution">
    <text evidence="2">The sequence shown here is derived from an EMBL/GenBank/DDBJ whole genome shotgun (WGS) entry which is preliminary data.</text>
</comment>
<proteinExistence type="predicted"/>